<dbReference type="AlphaFoldDB" id="A0AAD1T881"/>
<accession>A0AAD1T881</accession>
<reference evidence="2" key="1">
    <citation type="submission" date="2022-03" db="EMBL/GenBank/DDBJ databases">
        <authorList>
            <person name="Alioto T."/>
            <person name="Alioto T."/>
            <person name="Gomez Garrido J."/>
        </authorList>
    </citation>
    <scope>NUCLEOTIDE SEQUENCE</scope>
</reference>
<dbReference type="EMBL" id="OW240922">
    <property type="protein sequence ID" value="CAH2321363.1"/>
    <property type="molecule type" value="Genomic_DNA"/>
</dbReference>
<organism evidence="2 3">
    <name type="scientific">Pelobates cultripes</name>
    <name type="common">Western spadefoot toad</name>
    <dbReference type="NCBI Taxonomy" id="61616"/>
    <lineage>
        <taxon>Eukaryota</taxon>
        <taxon>Metazoa</taxon>
        <taxon>Chordata</taxon>
        <taxon>Craniata</taxon>
        <taxon>Vertebrata</taxon>
        <taxon>Euteleostomi</taxon>
        <taxon>Amphibia</taxon>
        <taxon>Batrachia</taxon>
        <taxon>Anura</taxon>
        <taxon>Pelobatoidea</taxon>
        <taxon>Pelobatidae</taxon>
        <taxon>Pelobates</taxon>
    </lineage>
</organism>
<name>A0AAD1T881_PELCU</name>
<feature type="non-terminal residue" evidence="2">
    <location>
        <position position="1"/>
    </location>
</feature>
<feature type="non-terminal residue" evidence="2">
    <location>
        <position position="100"/>
    </location>
</feature>
<proteinExistence type="predicted"/>
<evidence type="ECO:0000313" key="3">
    <source>
        <dbReference type="Proteomes" id="UP001295444"/>
    </source>
</evidence>
<evidence type="ECO:0000313" key="2">
    <source>
        <dbReference type="EMBL" id="CAH2321363.1"/>
    </source>
</evidence>
<keyword evidence="3" id="KW-1185">Reference proteome</keyword>
<gene>
    <name evidence="2" type="ORF">PECUL_23A015826</name>
</gene>
<sequence length="100" mass="10992">TTGSHQVDSGSDSKGSKTDKNSATPFTKEDHRAMLRETFADIKAYTAAALEKQIAGLKEETSITDPADKTYASGAYRNKSYQTPYSPLPNTPEQELYIEQ</sequence>
<feature type="region of interest" description="Disordered" evidence="1">
    <location>
        <begin position="60"/>
        <end position="100"/>
    </location>
</feature>
<protein>
    <submittedName>
        <fullName evidence="2">Uncharacterized protein</fullName>
    </submittedName>
</protein>
<dbReference type="Proteomes" id="UP001295444">
    <property type="component" value="Chromosome 11"/>
</dbReference>
<feature type="region of interest" description="Disordered" evidence="1">
    <location>
        <begin position="1"/>
        <end position="30"/>
    </location>
</feature>
<evidence type="ECO:0000256" key="1">
    <source>
        <dbReference type="SAM" id="MobiDB-lite"/>
    </source>
</evidence>